<proteinExistence type="inferred from homology"/>
<keyword evidence="9" id="KW-1185">Reference proteome</keyword>
<dbReference type="GO" id="GO:0009898">
    <property type="term" value="C:cytoplasmic side of plasma membrane"/>
    <property type="evidence" value="ECO:0007669"/>
    <property type="project" value="UniProtKB-ARBA"/>
</dbReference>
<comment type="subcellular location">
    <subcellularLocation>
        <location evidence="1">Membrane</location>
    </subcellularLocation>
</comment>
<dbReference type="SUPFAM" id="SSF117892">
    <property type="entry name" value="Band 7/SPFH domain"/>
    <property type="match status" value="1"/>
</dbReference>
<dbReference type="SMART" id="SM00244">
    <property type="entry name" value="PHB"/>
    <property type="match status" value="1"/>
</dbReference>
<dbReference type="Gene3D" id="3.30.479.30">
    <property type="entry name" value="Band 7 domain"/>
    <property type="match status" value="1"/>
</dbReference>
<dbReference type="PANTHER" id="PTHR10264">
    <property type="entry name" value="BAND 7 PROTEIN-RELATED"/>
    <property type="match status" value="1"/>
</dbReference>
<protein>
    <recommendedName>
        <fullName evidence="5">Podocin</fullName>
    </recommendedName>
</protein>
<dbReference type="InParanoid" id="A0A6J2WQ77"/>
<evidence type="ECO:0000256" key="2">
    <source>
        <dbReference type="ARBA" id="ARBA00008164"/>
    </source>
</evidence>
<keyword evidence="7" id="KW-1133">Transmembrane helix</keyword>
<feature type="domain" description="Band 7" evidence="8">
    <location>
        <begin position="135"/>
        <end position="294"/>
    </location>
</feature>
<dbReference type="Gene3D" id="6.10.250.2090">
    <property type="match status" value="1"/>
</dbReference>
<dbReference type="Pfam" id="PF01145">
    <property type="entry name" value="Band_7"/>
    <property type="match status" value="1"/>
</dbReference>
<reference evidence="10" key="1">
    <citation type="submission" date="2025-08" db="UniProtKB">
        <authorList>
            <consortium name="RefSeq"/>
        </authorList>
    </citation>
    <scope>IDENTIFICATION</scope>
</reference>
<dbReference type="InterPro" id="IPR036013">
    <property type="entry name" value="Band_7/SPFH_dom_sf"/>
</dbReference>
<evidence type="ECO:0000256" key="4">
    <source>
        <dbReference type="ARBA" id="ARBA00053394"/>
    </source>
</evidence>
<dbReference type="CTD" id="7827"/>
<accession>A0A6J2WQ77</accession>
<dbReference type="RefSeq" id="XP_030646964.1">
    <property type="nucleotide sequence ID" value="XM_030791104.1"/>
</dbReference>
<evidence type="ECO:0000256" key="6">
    <source>
        <dbReference type="SAM" id="MobiDB-lite"/>
    </source>
</evidence>
<feature type="transmembrane region" description="Helical" evidence="7">
    <location>
        <begin position="115"/>
        <end position="135"/>
    </location>
</feature>
<sequence length="391" mass="43802">MEGRPEKVSSHRPPRPGKTTKREPSPVPKERSQKISKSVRLQEPQMKKDKETTDDMLEEGKEIKLRPPEMSCSTVVNVDSVREKSKEENEEALGLLETGWREEGMKPRSLGACELLLVVVAVATVIFFLPVSIWFCIKIIREHERAVIFRLGHLLQRKPRGPGLLFYLPFLDVCHKVDIRLKTLQVPSHTVVTKDLVCTEVSAVCYYRIENVSLCYSSLARVPAVLQALVQVSVREVLAHHTFTQILLDRRKIAQEIQVALDSIACKWGIKVERTEIEDIHLPPELQHNFAIEAEAKRQAQIKVIAAEGEKAACEALRASLDTLSGSPMAVQLRLLQLLHSLHSEKPAVVVTLPCDLLQQAADLSAITTTVNQNLTTGDITKEADKDSPMM</sequence>
<dbReference type="InterPro" id="IPR001972">
    <property type="entry name" value="Stomatin_HflK_fam"/>
</dbReference>
<evidence type="ECO:0000313" key="9">
    <source>
        <dbReference type="Proteomes" id="UP000504632"/>
    </source>
</evidence>
<comment type="function">
    <text evidence="4">Plays a role in the regulation of glomerular permeability, acting probably as a linker between the plasma membrane and the cytoskeleton.</text>
</comment>
<feature type="compositionally biased region" description="Basic and acidic residues" evidence="6">
    <location>
        <begin position="45"/>
        <end position="56"/>
    </location>
</feature>
<comment type="similarity">
    <text evidence="2">Belongs to the band 7/mec-2 family.</text>
</comment>
<dbReference type="FunFam" id="3.30.479.30:FF:000004">
    <property type="entry name" value="Putative membrane protease family, stomatin"/>
    <property type="match status" value="1"/>
</dbReference>
<keyword evidence="3 7" id="KW-0472">Membrane</keyword>
<feature type="region of interest" description="Disordered" evidence="6">
    <location>
        <begin position="1"/>
        <end position="56"/>
    </location>
</feature>
<dbReference type="Proteomes" id="UP000504632">
    <property type="component" value="Chromosome 14"/>
</dbReference>
<dbReference type="OrthoDB" id="2105077at2759"/>
<dbReference type="GeneID" id="115827293"/>
<feature type="compositionally biased region" description="Basic residues" evidence="6">
    <location>
        <begin position="10"/>
        <end position="19"/>
    </location>
</feature>
<evidence type="ECO:0000256" key="3">
    <source>
        <dbReference type="ARBA" id="ARBA00023136"/>
    </source>
</evidence>
<organism evidence="9 10">
    <name type="scientific">Chanos chanos</name>
    <name type="common">Milkfish</name>
    <name type="synonym">Mugil chanos</name>
    <dbReference type="NCBI Taxonomy" id="29144"/>
    <lineage>
        <taxon>Eukaryota</taxon>
        <taxon>Metazoa</taxon>
        <taxon>Chordata</taxon>
        <taxon>Craniata</taxon>
        <taxon>Vertebrata</taxon>
        <taxon>Euteleostomi</taxon>
        <taxon>Actinopterygii</taxon>
        <taxon>Neopterygii</taxon>
        <taxon>Teleostei</taxon>
        <taxon>Ostariophysi</taxon>
        <taxon>Gonorynchiformes</taxon>
        <taxon>Chanidae</taxon>
        <taxon>Chanos</taxon>
    </lineage>
</organism>
<dbReference type="FunCoup" id="A0A6J2WQ77">
    <property type="interactions" value="112"/>
</dbReference>
<dbReference type="AlphaFoldDB" id="A0A6J2WQ77"/>
<evidence type="ECO:0000256" key="1">
    <source>
        <dbReference type="ARBA" id="ARBA00004370"/>
    </source>
</evidence>
<evidence type="ECO:0000313" key="10">
    <source>
        <dbReference type="RefSeq" id="XP_030646964.1"/>
    </source>
</evidence>
<name>A0A6J2WQ77_CHACN</name>
<evidence type="ECO:0000256" key="5">
    <source>
        <dbReference type="ARBA" id="ARBA00071670"/>
    </source>
</evidence>
<dbReference type="InterPro" id="IPR001107">
    <property type="entry name" value="Band_7"/>
</dbReference>
<feature type="compositionally biased region" description="Basic and acidic residues" evidence="6">
    <location>
        <begin position="20"/>
        <end position="33"/>
    </location>
</feature>
<evidence type="ECO:0000259" key="8">
    <source>
        <dbReference type="SMART" id="SM00244"/>
    </source>
</evidence>
<evidence type="ECO:0000256" key="7">
    <source>
        <dbReference type="SAM" id="Phobius"/>
    </source>
</evidence>
<gene>
    <name evidence="10" type="primary">nphs2</name>
</gene>
<keyword evidence="7" id="KW-0812">Transmembrane</keyword>
<dbReference type="InterPro" id="IPR043202">
    <property type="entry name" value="Band-7_stomatin-like"/>
</dbReference>
<dbReference type="PRINTS" id="PR00721">
    <property type="entry name" value="STOMATIN"/>
</dbReference>
<dbReference type="PANTHER" id="PTHR10264:SF127">
    <property type="entry name" value="PODOCIN"/>
    <property type="match status" value="1"/>
</dbReference>